<proteinExistence type="predicted"/>
<keyword evidence="2" id="KW-1185">Reference proteome</keyword>
<gene>
    <name evidence="1" type="ORF">DSM19430T_32050</name>
</gene>
<dbReference type="RefSeq" id="WP_174411135.1">
    <property type="nucleotide sequence ID" value="NZ_BLVP01000043.1"/>
</dbReference>
<accession>A0A7J0BZF6</accession>
<evidence type="ECO:0000313" key="1">
    <source>
        <dbReference type="EMBL" id="GFM38521.1"/>
    </source>
</evidence>
<name>A0A7J0BZF6_9BACT</name>
<dbReference type="Proteomes" id="UP000503820">
    <property type="component" value="Unassembled WGS sequence"/>
</dbReference>
<evidence type="ECO:0000313" key="2">
    <source>
        <dbReference type="Proteomes" id="UP000503820"/>
    </source>
</evidence>
<dbReference type="AlphaFoldDB" id="A0A7J0BZF6"/>
<sequence length="149" mass="16795">MSEKDSHVVPLYSKDGSLYGILLSPQIWETVGRKIGPILEGALDAMYPALASQKPEPLEDWQTFKDYWDFKYPFNARVECKVCGAVSEDWEHDPEKPFHLKNASLSGLCVFHCKQCNATVRKKHFKDHICFEATPQQGDSTGSCGTLVE</sequence>
<protein>
    <submittedName>
        <fullName evidence="1">Uncharacterized protein</fullName>
    </submittedName>
</protein>
<organism evidence="1 2">
    <name type="scientific">Desulfovibrio psychrotolerans</name>
    <dbReference type="NCBI Taxonomy" id="415242"/>
    <lineage>
        <taxon>Bacteria</taxon>
        <taxon>Pseudomonadati</taxon>
        <taxon>Thermodesulfobacteriota</taxon>
        <taxon>Desulfovibrionia</taxon>
        <taxon>Desulfovibrionales</taxon>
        <taxon>Desulfovibrionaceae</taxon>
        <taxon>Desulfovibrio</taxon>
    </lineage>
</organism>
<dbReference type="EMBL" id="BLVP01000043">
    <property type="protein sequence ID" value="GFM38521.1"/>
    <property type="molecule type" value="Genomic_DNA"/>
</dbReference>
<reference evidence="1 2" key="1">
    <citation type="submission" date="2020-05" db="EMBL/GenBank/DDBJ databases">
        <title>Draft genome sequence of Desulfovibrio psychrotolerans JS1T.</title>
        <authorList>
            <person name="Ueno A."/>
            <person name="Tamazawa S."/>
            <person name="Tamamura S."/>
            <person name="Murakami T."/>
            <person name="Kiyama T."/>
            <person name="Inomata H."/>
            <person name="Amano Y."/>
            <person name="Miyakawa K."/>
            <person name="Tamaki H."/>
            <person name="Naganuma T."/>
            <person name="Kaneko K."/>
        </authorList>
    </citation>
    <scope>NUCLEOTIDE SEQUENCE [LARGE SCALE GENOMIC DNA]</scope>
    <source>
        <strain evidence="1 2">JS1</strain>
    </source>
</reference>
<comment type="caution">
    <text evidence="1">The sequence shown here is derived from an EMBL/GenBank/DDBJ whole genome shotgun (WGS) entry which is preliminary data.</text>
</comment>